<dbReference type="Pfam" id="PF00293">
    <property type="entry name" value="NUDIX"/>
    <property type="match status" value="1"/>
</dbReference>
<dbReference type="Proteomes" id="UP000646749">
    <property type="component" value="Unassembled WGS sequence"/>
</dbReference>
<gene>
    <name evidence="2" type="ORF">Pen02_81920</name>
</gene>
<accession>A0ABQ4EG71</accession>
<dbReference type="InterPro" id="IPR000086">
    <property type="entry name" value="NUDIX_hydrolase_dom"/>
</dbReference>
<comment type="caution">
    <text evidence="2">The sequence shown here is derived from an EMBL/GenBank/DDBJ whole genome shotgun (WGS) entry which is preliminary data.</text>
</comment>
<evidence type="ECO:0000313" key="2">
    <source>
        <dbReference type="EMBL" id="GIG93256.1"/>
    </source>
</evidence>
<evidence type="ECO:0000313" key="3">
    <source>
        <dbReference type="Proteomes" id="UP000646749"/>
    </source>
</evidence>
<protein>
    <recommendedName>
        <fullName evidence="1">Nudix hydrolase domain-containing protein</fullName>
    </recommendedName>
</protein>
<dbReference type="SUPFAM" id="SSF55811">
    <property type="entry name" value="Nudix"/>
    <property type="match status" value="1"/>
</dbReference>
<sequence>MPIPSDGPVEGWRSGSLADAVRREAMEEAGVRVTGVPRLVCVSNVVEYGRHYLALEFGVTEFSGEPTVREPDLIESWQWYPLDELPDPLFKPRQLALASLHDSRLLNDA</sequence>
<name>A0ABQ4EG71_9ACTN</name>
<reference evidence="2 3" key="1">
    <citation type="submission" date="2021-01" db="EMBL/GenBank/DDBJ databases">
        <title>Whole genome shotgun sequence of Plantactinospora endophytica NBRC 110450.</title>
        <authorList>
            <person name="Komaki H."/>
            <person name="Tamura T."/>
        </authorList>
    </citation>
    <scope>NUCLEOTIDE SEQUENCE [LARGE SCALE GENOMIC DNA]</scope>
    <source>
        <strain evidence="2 3">NBRC 110450</strain>
    </source>
</reference>
<dbReference type="PROSITE" id="PS51462">
    <property type="entry name" value="NUDIX"/>
    <property type="match status" value="1"/>
</dbReference>
<evidence type="ECO:0000259" key="1">
    <source>
        <dbReference type="PROSITE" id="PS51462"/>
    </source>
</evidence>
<dbReference type="Gene3D" id="3.90.79.10">
    <property type="entry name" value="Nucleoside Triphosphate Pyrophosphohydrolase"/>
    <property type="match status" value="1"/>
</dbReference>
<organism evidence="2 3">
    <name type="scientific">Plantactinospora endophytica</name>
    <dbReference type="NCBI Taxonomy" id="673535"/>
    <lineage>
        <taxon>Bacteria</taxon>
        <taxon>Bacillati</taxon>
        <taxon>Actinomycetota</taxon>
        <taxon>Actinomycetes</taxon>
        <taxon>Micromonosporales</taxon>
        <taxon>Micromonosporaceae</taxon>
        <taxon>Plantactinospora</taxon>
    </lineage>
</organism>
<dbReference type="RefSeq" id="WP_377475360.1">
    <property type="nucleotide sequence ID" value="NZ_JBHTIQ010000044.1"/>
</dbReference>
<feature type="domain" description="Nudix hydrolase" evidence="1">
    <location>
        <begin position="1"/>
        <end position="102"/>
    </location>
</feature>
<dbReference type="InterPro" id="IPR015797">
    <property type="entry name" value="NUDIX_hydrolase-like_dom_sf"/>
</dbReference>
<dbReference type="EMBL" id="BONW01000056">
    <property type="protein sequence ID" value="GIG93256.1"/>
    <property type="molecule type" value="Genomic_DNA"/>
</dbReference>
<proteinExistence type="predicted"/>
<keyword evidence="3" id="KW-1185">Reference proteome</keyword>